<keyword evidence="2" id="KW-0677">Repeat</keyword>
<dbReference type="SMART" id="SM00367">
    <property type="entry name" value="LRR_CC"/>
    <property type="match status" value="6"/>
</dbReference>
<dbReference type="VEuPathDB" id="TriTrypDB:TcCLB.507711.190"/>
<dbReference type="VEuPathDB" id="TriTrypDB:TcCLB.509641.70"/>
<dbReference type="VEuPathDB" id="TriTrypDB:Tc_MARK_3598"/>
<protein>
    <recommendedName>
        <fullName evidence="5">Leucine-rich repeat protein (LRRP)</fullName>
    </recommendedName>
</protein>
<keyword evidence="1" id="KW-0433">Leucine-rich repeat</keyword>
<dbReference type="PANTHER" id="PTHR46652:SF3">
    <property type="entry name" value="LEUCINE-RICH REPEAT-CONTAINING PROTEIN 9"/>
    <property type="match status" value="1"/>
</dbReference>
<dbReference type="VEuPathDB" id="TriTrypDB:BCY84_10946"/>
<dbReference type="InterPro" id="IPR050836">
    <property type="entry name" value="SDS22/Internalin_LRR"/>
</dbReference>
<dbReference type="InterPro" id="IPR006553">
    <property type="entry name" value="Leu-rich_rpt_Cys-con_subtyp"/>
</dbReference>
<dbReference type="VEuPathDB" id="TriTrypDB:TcBrA4_0015390"/>
<dbReference type="VEuPathDB" id="TriTrypDB:ECC02_001908"/>
<evidence type="ECO:0008006" key="5">
    <source>
        <dbReference type="Google" id="ProtNLM"/>
    </source>
</evidence>
<evidence type="ECO:0000256" key="2">
    <source>
        <dbReference type="ARBA" id="ARBA00022737"/>
    </source>
</evidence>
<dbReference type="SUPFAM" id="SSF52058">
    <property type="entry name" value="L domain-like"/>
    <property type="match status" value="1"/>
</dbReference>
<evidence type="ECO:0000313" key="3">
    <source>
        <dbReference type="EMBL" id="PWU87801.1"/>
    </source>
</evidence>
<comment type="caution">
    <text evidence="3">The sequence shown here is derived from an EMBL/GenBank/DDBJ whole genome shotgun (WGS) entry which is preliminary data.</text>
</comment>
<reference evidence="3 4" key="1">
    <citation type="journal article" date="2018" name="Microb. Genom.">
        <title>Expanding an expanded genome: long-read sequencing of Trypanosoma cruzi.</title>
        <authorList>
            <person name="Berna L."/>
            <person name="Rodriguez M."/>
            <person name="Chiribao M.L."/>
            <person name="Parodi-Talice A."/>
            <person name="Pita S."/>
            <person name="Rijo G."/>
            <person name="Alvarez-Valin F."/>
            <person name="Robello C."/>
        </authorList>
    </citation>
    <scope>NUCLEOTIDE SEQUENCE [LARGE SCALE GENOMIC DNA]</scope>
    <source>
        <strain evidence="3 4">Dm28c</strain>
    </source>
</reference>
<evidence type="ECO:0000313" key="4">
    <source>
        <dbReference type="Proteomes" id="UP000246121"/>
    </source>
</evidence>
<dbReference type="VEuPathDB" id="TriTrypDB:C3747_60g168"/>
<dbReference type="EMBL" id="PRFA01000084">
    <property type="protein sequence ID" value="PWU87801.1"/>
    <property type="molecule type" value="Genomic_DNA"/>
</dbReference>
<accession>A0A2V2UV08</accession>
<organism evidence="3 4">
    <name type="scientific">Trypanosoma cruzi</name>
    <dbReference type="NCBI Taxonomy" id="5693"/>
    <lineage>
        <taxon>Eukaryota</taxon>
        <taxon>Discoba</taxon>
        <taxon>Euglenozoa</taxon>
        <taxon>Kinetoplastea</taxon>
        <taxon>Metakinetoplastina</taxon>
        <taxon>Trypanosomatida</taxon>
        <taxon>Trypanosomatidae</taxon>
        <taxon>Trypanosoma</taxon>
        <taxon>Schizotrypanum</taxon>
    </lineage>
</organism>
<name>A0A2V2UV08_TRYCR</name>
<gene>
    <name evidence="3" type="ORF">C4B63_84g66</name>
</gene>
<dbReference type="InterPro" id="IPR001611">
    <property type="entry name" value="Leu-rich_rpt"/>
</dbReference>
<dbReference type="VEuPathDB" id="TriTrypDB:TcCL_ESM02771"/>
<proteinExistence type="predicted"/>
<dbReference type="VEuPathDB" id="TriTrypDB:TCDM_10630"/>
<dbReference type="PANTHER" id="PTHR46652">
    <property type="entry name" value="LEUCINE-RICH REPEAT AND IQ DOMAIN-CONTAINING PROTEIN 1-RELATED"/>
    <property type="match status" value="1"/>
</dbReference>
<dbReference type="AlphaFoldDB" id="A0A2V2UV08"/>
<dbReference type="Proteomes" id="UP000246121">
    <property type="component" value="Unassembled WGS sequence"/>
</dbReference>
<dbReference type="Gene3D" id="3.80.10.10">
    <property type="entry name" value="Ribonuclease Inhibitor"/>
    <property type="match status" value="4"/>
</dbReference>
<dbReference type="VEuPathDB" id="TriTrypDB:C4B63_84g66"/>
<dbReference type="VEuPathDB" id="TriTrypDB:TcG_06452"/>
<dbReference type="Pfam" id="PF13516">
    <property type="entry name" value="LRR_6"/>
    <property type="match status" value="2"/>
</dbReference>
<dbReference type="SUPFAM" id="SSF52047">
    <property type="entry name" value="RNI-like"/>
    <property type="match status" value="1"/>
</dbReference>
<evidence type="ECO:0000256" key="1">
    <source>
        <dbReference type="ARBA" id="ARBA00022614"/>
    </source>
</evidence>
<sequence>MHFVSTSAAAWQQQQKLQHNIDFNAVLAYCCRPAPYALACVSPWFRRRMEQLNWIGLVEKIITANYPELLDNTVAKLILGDGNVFREGVAVPRRHLHRMAPGHDHHCAMLLDQLWHKGILASHDTEAVLYLKGTNNNVLVVEDMSSTCHAFISHDAPPPTEDLLYWLSRPQHDKNWWSDTRNRMPLAVDEMARDATESSHLLSAQPDTVRVFSRARGLALHITERHLAWLATSLVGELPQLQELYLSLDEGRMPPPREMWWWIKCMLAGIPALRVLCLLPRPALLLGKSRKGFDDDDVLAPYVEEVDCIKTDMRVLGRLQKIHFQTGEQNILSSENVKTYKEGRGPSDTESSFVPPPGAAVYNENSNLITPTENSFNVSHLLDKTDMEGLEQLSSLEVLYICPSAMESLPFLAHQPTRMKELYLLSNPRLKTSGIYGLESLPQLEVLWIEGTSIRQLSALNVSTSLRELHVALDSAFSASSLHGIEQIPTLEVLHLERVTVDALSFVGKCLSLRELILHACRIYSGNALQGVERAHLEHVSLAHSSGIREVNFLSECKTLRVLLLTRCNGISTASIMGLETLPHLELLELEFTRVDSTSLLAESPSLRHLRLNNCKRVLRGSIRNLDRCATLQYLSLQDTNVINVEAIYGSCSLVELDLSRCKHLEQEGVEGVVRISTLKILRLSYTPIISVAFLRTSISLEELYIDNCANITNEGLYGIEEIPTLRVLSMVNCQASEIGFFGSCPCLEVLHIASMERLRTPGINNIGDCSRLCHLNMAFCGVDSVSCLANGCPNLRYLNLRGCQRLTTEGLQGLEKLPTLTDLVLDDLDLVCDINSLAESTSLQRLSAARCTSLTLHGVRDLLLRKPPISLRL</sequence>
<dbReference type="InterPro" id="IPR032675">
    <property type="entry name" value="LRR_dom_sf"/>
</dbReference>
<dbReference type="VEuPathDB" id="TriTrypDB:TCSYLVIO_004853"/>